<reference evidence="5" key="1">
    <citation type="submission" date="2016-10" db="EMBL/GenBank/DDBJ databases">
        <authorList>
            <person name="Varghese N."/>
            <person name="Submissions S."/>
        </authorList>
    </citation>
    <scope>NUCLEOTIDE SEQUENCE [LARGE SCALE GENOMIC DNA]</scope>
    <source>
        <strain evidence="5">DC30,IBRC 10041,KCTC 4046</strain>
    </source>
</reference>
<dbReference type="AlphaFoldDB" id="A0A1H3HQH5"/>
<feature type="transmembrane region" description="Helical" evidence="3">
    <location>
        <begin position="150"/>
        <end position="170"/>
    </location>
</feature>
<accession>A0A1H3HQH5</accession>
<sequence>MTLDGLRPLANRLLGPWVSAADRLGLTPDGVSVLAFLAAVAAGLAFALATPAGYLAGAVLVYVNGWLDLVDGALAREQGVESSGGDLLDHVLDRYADIAILAGLAAGIGRYGLGLAAVTGVLMTSYLGTQIQAVGLGREYGGLLGRADRLALVGVTGVLAAVVPGPVISADALPEPIAAVVGSAIGPAGIGLVAILLALFAVVGHLTALQRFRGAWADL</sequence>
<keyword evidence="1 2" id="KW-0808">Transferase</keyword>
<feature type="transmembrane region" description="Helical" evidence="3">
    <location>
        <begin position="33"/>
        <end position="63"/>
    </location>
</feature>
<dbReference type="Gene3D" id="1.20.120.1760">
    <property type="match status" value="1"/>
</dbReference>
<dbReference type="InterPro" id="IPR048254">
    <property type="entry name" value="CDP_ALCOHOL_P_TRANSF_CS"/>
</dbReference>
<proteinExistence type="inferred from homology"/>
<dbReference type="GO" id="GO:0016780">
    <property type="term" value="F:phosphotransferase activity, for other substituted phosphate groups"/>
    <property type="evidence" value="ECO:0007669"/>
    <property type="project" value="InterPro"/>
</dbReference>
<feature type="transmembrane region" description="Helical" evidence="3">
    <location>
        <begin position="176"/>
        <end position="203"/>
    </location>
</feature>
<dbReference type="InterPro" id="IPR000462">
    <property type="entry name" value="CDP-OH_P_trans"/>
</dbReference>
<dbReference type="Pfam" id="PF01066">
    <property type="entry name" value="CDP-OH_P_transf"/>
    <property type="match status" value="1"/>
</dbReference>
<evidence type="ECO:0000256" key="1">
    <source>
        <dbReference type="ARBA" id="ARBA00022679"/>
    </source>
</evidence>
<evidence type="ECO:0000313" key="4">
    <source>
        <dbReference type="EMBL" id="SDY17723.1"/>
    </source>
</evidence>
<feature type="transmembrane region" description="Helical" evidence="3">
    <location>
        <begin position="111"/>
        <end position="129"/>
    </location>
</feature>
<keyword evidence="5" id="KW-1185">Reference proteome</keyword>
<name>A0A1H3HQH5_9EURY</name>
<evidence type="ECO:0000256" key="2">
    <source>
        <dbReference type="RuleBase" id="RU003750"/>
    </source>
</evidence>
<keyword evidence="3" id="KW-1133">Transmembrane helix</keyword>
<evidence type="ECO:0000256" key="3">
    <source>
        <dbReference type="SAM" id="Phobius"/>
    </source>
</evidence>
<dbReference type="OrthoDB" id="9904at2157"/>
<protein>
    <submittedName>
        <fullName evidence="4">Archaetidylinositol phosphate synthase</fullName>
    </submittedName>
</protein>
<gene>
    <name evidence="4" type="ORF">SAMN05216564_103391</name>
</gene>
<dbReference type="RefSeq" id="WP_092731791.1">
    <property type="nucleotide sequence ID" value="NZ_FNPC01000003.1"/>
</dbReference>
<keyword evidence="3" id="KW-0472">Membrane</keyword>
<dbReference type="GO" id="GO:0016020">
    <property type="term" value="C:membrane"/>
    <property type="evidence" value="ECO:0007669"/>
    <property type="project" value="InterPro"/>
</dbReference>
<dbReference type="GO" id="GO:0008654">
    <property type="term" value="P:phospholipid biosynthetic process"/>
    <property type="evidence" value="ECO:0007669"/>
    <property type="project" value="InterPro"/>
</dbReference>
<dbReference type="EMBL" id="FNPC01000003">
    <property type="protein sequence ID" value="SDY17723.1"/>
    <property type="molecule type" value="Genomic_DNA"/>
</dbReference>
<dbReference type="Proteomes" id="UP000199079">
    <property type="component" value="Unassembled WGS sequence"/>
</dbReference>
<comment type="similarity">
    <text evidence="2">Belongs to the CDP-alcohol phosphatidyltransferase class-I family.</text>
</comment>
<organism evidence="4 5">
    <name type="scientific">Halopenitus persicus</name>
    <dbReference type="NCBI Taxonomy" id="1048396"/>
    <lineage>
        <taxon>Archaea</taxon>
        <taxon>Methanobacteriati</taxon>
        <taxon>Methanobacteriota</taxon>
        <taxon>Stenosarchaea group</taxon>
        <taxon>Halobacteria</taxon>
        <taxon>Halobacteriales</taxon>
        <taxon>Haloferacaceae</taxon>
        <taxon>Halopenitus</taxon>
    </lineage>
</organism>
<dbReference type="InterPro" id="IPR043130">
    <property type="entry name" value="CDP-OH_PTrfase_TM_dom"/>
</dbReference>
<dbReference type="PROSITE" id="PS00379">
    <property type="entry name" value="CDP_ALCOHOL_P_TRANSF"/>
    <property type="match status" value="1"/>
</dbReference>
<evidence type="ECO:0000313" key="5">
    <source>
        <dbReference type="Proteomes" id="UP000199079"/>
    </source>
</evidence>
<keyword evidence="3" id="KW-0812">Transmembrane</keyword>